<keyword evidence="4 7" id="KW-0812">Transmembrane</keyword>
<proteinExistence type="inferred from homology"/>
<reference evidence="8" key="1">
    <citation type="submission" date="2018-02" db="EMBL/GenBank/DDBJ databases">
        <title>Rhizophora mucronata_Transcriptome.</title>
        <authorList>
            <person name="Meera S.P."/>
            <person name="Sreeshan A."/>
            <person name="Augustine A."/>
        </authorList>
    </citation>
    <scope>NUCLEOTIDE SEQUENCE</scope>
    <source>
        <tissue evidence="8">Leaf</tissue>
    </source>
</reference>
<evidence type="ECO:0000256" key="6">
    <source>
        <dbReference type="ARBA" id="ARBA00023136"/>
    </source>
</evidence>
<evidence type="ECO:0000256" key="5">
    <source>
        <dbReference type="ARBA" id="ARBA00022989"/>
    </source>
</evidence>
<dbReference type="EMBL" id="GGEC01001878">
    <property type="protein sequence ID" value="MBW82361.1"/>
    <property type="molecule type" value="Transcribed_RNA"/>
</dbReference>
<evidence type="ECO:0000256" key="7">
    <source>
        <dbReference type="SAM" id="Phobius"/>
    </source>
</evidence>
<dbReference type="GO" id="GO:0016020">
    <property type="term" value="C:membrane"/>
    <property type="evidence" value="ECO:0007669"/>
    <property type="project" value="UniProtKB-SubCell"/>
</dbReference>
<dbReference type="PANTHER" id="PTHR10361">
    <property type="entry name" value="SODIUM-BILE ACID COTRANSPORTER"/>
    <property type="match status" value="1"/>
</dbReference>
<protein>
    <submittedName>
        <fullName evidence="8">Putative sodium/metabolite cotransporter BASS1ic</fullName>
    </submittedName>
</protein>
<dbReference type="InterPro" id="IPR038770">
    <property type="entry name" value="Na+/solute_symporter_sf"/>
</dbReference>
<accession>A0A2P2IMD0</accession>
<comment type="similarity">
    <text evidence="3">Belongs to the bile acid:sodium symporter (BASS) (TC 2.A.28) family.</text>
</comment>
<keyword evidence="5 7" id="KW-1133">Transmembrane helix</keyword>
<evidence type="ECO:0000256" key="4">
    <source>
        <dbReference type="ARBA" id="ARBA00022692"/>
    </source>
</evidence>
<feature type="transmembrane region" description="Helical" evidence="7">
    <location>
        <begin position="103"/>
        <end position="122"/>
    </location>
</feature>
<dbReference type="InterPro" id="IPR002657">
    <property type="entry name" value="BilAc:Na_symport/Acr3"/>
</dbReference>
<feature type="transmembrane region" description="Helical" evidence="7">
    <location>
        <begin position="134"/>
        <end position="154"/>
    </location>
</feature>
<evidence type="ECO:0000256" key="2">
    <source>
        <dbReference type="ARBA" id="ARBA00004141"/>
    </source>
</evidence>
<dbReference type="InterPro" id="IPR004710">
    <property type="entry name" value="Bilac:Na_transpt"/>
</dbReference>
<dbReference type="Pfam" id="PF01758">
    <property type="entry name" value="SBF"/>
    <property type="match status" value="1"/>
</dbReference>
<dbReference type="AlphaFoldDB" id="A0A2P2IMD0"/>
<name>A0A2P2IMD0_RHIMU</name>
<feature type="transmembrane region" description="Helical" evidence="7">
    <location>
        <begin position="166"/>
        <end position="186"/>
    </location>
</feature>
<dbReference type="GO" id="GO:0009941">
    <property type="term" value="C:chloroplast envelope"/>
    <property type="evidence" value="ECO:0007669"/>
    <property type="project" value="UniProtKB-SubCell"/>
</dbReference>
<dbReference type="Gene3D" id="1.20.1530.20">
    <property type="match status" value="1"/>
</dbReference>
<evidence type="ECO:0000256" key="1">
    <source>
        <dbReference type="ARBA" id="ARBA00004119"/>
    </source>
</evidence>
<evidence type="ECO:0000256" key="3">
    <source>
        <dbReference type="ARBA" id="ARBA00006528"/>
    </source>
</evidence>
<keyword evidence="6 7" id="KW-0472">Membrane</keyword>
<organism evidence="8">
    <name type="scientific">Rhizophora mucronata</name>
    <name type="common">Asiatic mangrove</name>
    <dbReference type="NCBI Taxonomy" id="61149"/>
    <lineage>
        <taxon>Eukaryota</taxon>
        <taxon>Viridiplantae</taxon>
        <taxon>Streptophyta</taxon>
        <taxon>Embryophyta</taxon>
        <taxon>Tracheophyta</taxon>
        <taxon>Spermatophyta</taxon>
        <taxon>Magnoliopsida</taxon>
        <taxon>eudicotyledons</taxon>
        <taxon>Gunneridae</taxon>
        <taxon>Pentapetalae</taxon>
        <taxon>rosids</taxon>
        <taxon>fabids</taxon>
        <taxon>Malpighiales</taxon>
        <taxon>Rhizophoraceae</taxon>
        <taxon>Rhizophora</taxon>
    </lineage>
</organism>
<comment type="subcellular location">
    <subcellularLocation>
        <location evidence="2">Membrane</location>
        <topology evidence="2">Multi-pass membrane protein</topology>
    </subcellularLocation>
    <subcellularLocation>
        <location evidence="1">Plastid</location>
        <location evidence="1">Chloroplast envelope</location>
    </subcellularLocation>
</comment>
<feature type="transmembrane region" description="Helical" evidence="7">
    <location>
        <begin position="76"/>
        <end position="97"/>
    </location>
</feature>
<dbReference type="PANTHER" id="PTHR10361:SF66">
    <property type="entry name" value="OS12G0170300 PROTEIN"/>
    <property type="match status" value="1"/>
</dbReference>
<evidence type="ECO:0000313" key="8">
    <source>
        <dbReference type="EMBL" id="MBW82361.1"/>
    </source>
</evidence>
<sequence length="188" mass="20062">MSLSVTLSTFVKPPRQTHLQITPTKPKQLANFPLLKLSVLPSIARPSAHRNSGQLPVVSPVEPGWQNVLSTAASLYPLYVTAGGIVACLKPSAFAWFVKRGPASYSLSLGFIMLAMGLTLDFKDLLALLMQRPLSILFGCVAQYTIMPVIGVIVSKSMGLSPSLSVGLILLSCCPGGTASNVYFSLHF</sequence>